<evidence type="ECO:0000256" key="1">
    <source>
        <dbReference type="ARBA" id="ARBA00010774"/>
    </source>
</evidence>
<evidence type="ECO:0000259" key="5">
    <source>
        <dbReference type="Pfam" id="PF03372"/>
    </source>
</evidence>
<feature type="non-terminal residue" evidence="6">
    <location>
        <position position="1"/>
    </location>
</feature>
<dbReference type="Pfam" id="PF03372">
    <property type="entry name" value="Exo_endo_phos"/>
    <property type="match status" value="1"/>
</dbReference>
<feature type="non-terminal residue" evidence="6">
    <location>
        <position position="676"/>
    </location>
</feature>
<dbReference type="SUPFAM" id="SSF56219">
    <property type="entry name" value="DNase I-like"/>
    <property type="match status" value="1"/>
</dbReference>
<feature type="signal peptide" evidence="4">
    <location>
        <begin position="1"/>
        <end position="19"/>
    </location>
</feature>
<feature type="chain" id="PRO_5029589906" description="Protein angel homolog 1" evidence="4">
    <location>
        <begin position="20"/>
        <end position="676"/>
    </location>
</feature>
<organism evidence="6 7">
    <name type="scientific">Poecile atricapillus</name>
    <name type="common">Black-capped chickadee</name>
    <name type="synonym">Parus atricapillus</name>
    <dbReference type="NCBI Taxonomy" id="48891"/>
    <lineage>
        <taxon>Eukaryota</taxon>
        <taxon>Metazoa</taxon>
        <taxon>Chordata</taxon>
        <taxon>Craniata</taxon>
        <taxon>Vertebrata</taxon>
        <taxon>Euteleostomi</taxon>
        <taxon>Archelosauria</taxon>
        <taxon>Archosauria</taxon>
        <taxon>Dinosauria</taxon>
        <taxon>Saurischia</taxon>
        <taxon>Theropoda</taxon>
        <taxon>Coelurosauria</taxon>
        <taxon>Aves</taxon>
        <taxon>Neognathae</taxon>
        <taxon>Neoaves</taxon>
        <taxon>Telluraves</taxon>
        <taxon>Australaves</taxon>
        <taxon>Passeriformes</taxon>
        <taxon>Paridae</taxon>
        <taxon>Poecile</taxon>
    </lineage>
</organism>
<dbReference type="PANTHER" id="PTHR12121">
    <property type="entry name" value="CARBON CATABOLITE REPRESSOR PROTEIN 4"/>
    <property type="match status" value="1"/>
</dbReference>
<sequence>MIGTVLCYVLLPAARLLQALRDAFFTYRKNVLLAKSPSTQIEGVFAATTGRSVPEEEEALLQQWLEEGAGSLPASESVPAVRKASVTLTSDWLEGSELLMTSLSDLNTSPEVTRCADQQHSELNALASSELQDHAVAELARLPAEETVTVAGSAPWAAVVPQTDHQAVGCAGINVEVLNDDPAVLAWSLACNADTVPPVLPAQPVQDTVPFYPVPTEVPYHEILWRDWEDLSVQPSVLEQVSKNTPLFEFRVMSYNILAQDLVEQGLDLYVHCHPDILNWNYRLPNLLQEIQHWDPDILCLQEVQENHYWEQLEPTFKEMGFACFYKRRTGTKTDGCAVCYKHSRFQLISLSPIEYFRPGLDVLNRDNVGLVLLLQPVLPEGLGLKAVSPLCVANTHVLFNPRRGDIKLAQVALLLAEIDKIARTTEGSYYPVILCGDLNSVPDSPLYKFIRNGELSYHGMPAWKVVSGQEDFSQQLYSRKLLAPLWPSSLGVTDKCQYVTLCQPKKLGRREYSRDFLLQFRFCDIACERPPQLVLLEGVTDAKPVASAREHSAVTAVLKRHNSLFFLGKQCSGVIQHGLNLTSVYSHFLPQRGRPEVTTMPMGLGATVDYIFYSAEPVENKAGRRLYKDGALKLLGRLSLLSEDVLLMANGLPNPFCSSDHLCLLASFGLEISSL</sequence>
<comment type="similarity">
    <text evidence="1">Belongs to the CCR4/nocturin family.</text>
</comment>
<dbReference type="InterPro" id="IPR036691">
    <property type="entry name" value="Endo/exonu/phosph_ase_sf"/>
</dbReference>
<dbReference type="PANTHER" id="PTHR12121:SF28">
    <property type="entry name" value="PROTEIN ANGEL HOMOLOG 1"/>
    <property type="match status" value="1"/>
</dbReference>
<keyword evidence="2" id="KW-0597">Phosphoprotein</keyword>
<keyword evidence="4" id="KW-0732">Signal</keyword>
<name>A0A7K7Q921_POEAT</name>
<dbReference type="GO" id="GO:0000175">
    <property type="term" value="F:3'-5'-RNA exonuclease activity"/>
    <property type="evidence" value="ECO:0007669"/>
    <property type="project" value="TreeGrafter"/>
</dbReference>
<feature type="domain" description="Endonuclease/exonuclease/phosphatase" evidence="5">
    <location>
        <begin position="253"/>
        <end position="662"/>
    </location>
</feature>
<evidence type="ECO:0000256" key="2">
    <source>
        <dbReference type="ARBA" id="ARBA00022553"/>
    </source>
</evidence>
<proteinExistence type="inferred from homology"/>
<protein>
    <recommendedName>
        <fullName evidence="3">Protein angel homolog 1</fullName>
    </recommendedName>
</protein>
<accession>A0A7K7Q921</accession>
<evidence type="ECO:0000256" key="3">
    <source>
        <dbReference type="ARBA" id="ARBA00070393"/>
    </source>
</evidence>
<evidence type="ECO:0000313" key="6">
    <source>
        <dbReference type="EMBL" id="NWZ76399.1"/>
    </source>
</evidence>
<dbReference type="EMBL" id="VZSS01000009">
    <property type="protein sequence ID" value="NWZ76399.1"/>
    <property type="molecule type" value="Genomic_DNA"/>
</dbReference>
<reference evidence="6 7" key="1">
    <citation type="submission" date="2019-09" db="EMBL/GenBank/DDBJ databases">
        <title>Bird 10,000 Genomes (B10K) Project - Family phase.</title>
        <authorList>
            <person name="Zhang G."/>
        </authorList>
    </citation>
    <scope>NUCLEOTIDE SEQUENCE [LARGE SCALE GENOMIC DNA]</scope>
    <source>
        <strain evidence="6">OUT-0023</strain>
        <tissue evidence="6">Blood</tissue>
    </source>
</reference>
<keyword evidence="7" id="KW-1185">Reference proteome</keyword>
<dbReference type="InterPro" id="IPR050410">
    <property type="entry name" value="CCR4/nocturin_mRNA_transcr"/>
</dbReference>
<evidence type="ECO:0000313" key="7">
    <source>
        <dbReference type="Proteomes" id="UP000540071"/>
    </source>
</evidence>
<gene>
    <name evidence="6" type="primary">Angel1</name>
    <name evidence="6" type="ORF">POEATR_R04983</name>
</gene>
<comment type="caution">
    <text evidence="6">The sequence shown here is derived from an EMBL/GenBank/DDBJ whole genome shotgun (WGS) entry which is preliminary data.</text>
</comment>
<evidence type="ECO:0000256" key="4">
    <source>
        <dbReference type="SAM" id="SignalP"/>
    </source>
</evidence>
<dbReference type="FunFam" id="3.60.10.10:FF:000025">
    <property type="entry name" value="Angel homolog 1 (Drosophila)"/>
    <property type="match status" value="1"/>
</dbReference>
<dbReference type="Proteomes" id="UP000540071">
    <property type="component" value="Unassembled WGS sequence"/>
</dbReference>
<dbReference type="AlphaFoldDB" id="A0A7K7Q921"/>
<dbReference type="Gene3D" id="3.60.10.10">
    <property type="entry name" value="Endonuclease/exonuclease/phosphatase"/>
    <property type="match status" value="1"/>
</dbReference>
<dbReference type="InterPro" id="IPR005135">
    <property type="entry name" value="Endo/exonuclease/phosphatase"/>
</dbReference>